<dbReference type="PANTHER" id="PTHR46438">
    <property type="entry name" value="ALPHA/BETA-HYDROLASES SUPERFAMILY PROTEIN"/>
    <property type="match status" value="1"/>
</dbReference>
<dbReference type="SUPFAM" id="SSF53474">
    <property type="entry name" value="alpha/beta-Hydrolases"/>
    <property type="match status" value="1"/>
</dbReference>
<dbReference type="Proteomes" id="UP000199167">
    <property type="component" value="Unassembled WGS sequence"/>
</dbReference>
<evidence type="ECO:0000256" key="1">
    <source>
        <dbReference type="SAM" id="SignalP"/>
    </source>
</evidence>
<organism evidence="3 4">
    <name type="scientific">Cognatiyoonia koreensis</name>
    <dbReference type="NCBI Taxonomy" id="364200"/>
    <lineage>
        <taxon>Bacteria</taxon>
        <taxon>Pseudomonadati</taxon>
        <taxon>Pseudomonadota</taxon>
        <taxon>Alphaproteobacteria</taxon>
        <taxon>Rhodobacterales</taxon>
        <taxon>Paracoccaceae</taxon>
        <taxon>Cognatiyoonia</taxon>
    </lineage>
</organism>
<dbReference type="Gene3D" id="3.40.50.1820">
    <property type="entry name" value="alpha/beta hydrolase"/>
    <property type="match status" value="1"/>
</dbReference>
<dbReference type="OrthoDB" id="9815441at2"/>
<dbReference type="EMBL" id="FOIZ01000001">
    <property type="protein sequence ID" value="SEW10936.1"/>
    <property type="molecule type" value="Genomic_DNA"/>
</dbReference>
<evidence type="ECO:0000313" key="3">
    <source>
        <dbReference type="EMBL" id="SEW10936.1"/>
    </source>
</evidence>
<feature type="chain" id="PRO_5011721271" evidence="1">
    <location>
        <begin position="27"/>
        <end position="332"/>
    </location>
</feature>
<feature type="signal peptide" evidence="1">
    <location>
        <begin position="1"/>
        <end position="26"/>
    </location>
</feature>
<evidence type="ECO:0000259" key="2">
    <source>
        <dbReference type="Pfam" id="PF12697"/>
    </source>
</evidence>
<dbReference type="STRING" id="364200.SAMN04488515_1088"/>
<name>A0A1I0P9N1_9RHOB</name>
<dbReference type="Pfam" id="PF12697">
    <property type="entry name" value="Abhydrolase_6"/>
    <property type="match status" value="1"/>
</dbReference>
<dbReference type="InterPro" id="IPR000073">
    <property type="entry name" value="AB_hydrolase_1"/>
</dbReference>
<keyword evidence="1" id="KW-0732">Signal</keyword>
<evidence type="ECO:0000313" key="4">
    <source>
        <dbReference type="Proteomes" id="UP000199167"/>
    </source>
</evidence>
<accession>A0A1I0P9N1</accession>
<dbReference type="PANTHER" id="PTHR46438:SF11">
    <property type="entry name" value="LIPASE-RELATED"/>
    <property type="match status" value="1"/>
</dbReference>
<gene>
    <name evidence="3" type="ORF">SAMN04488515_1088</name>
</gene>
<sequence>MKLGRRAFTVAGLALLVGTIATKALANRRERTAEEAYPPIGDFVEVNGKKVHYTREGNGPDLVLLHGAGGNLREFTFAHVDMLKDRYTVTCFDRPGLGYTERPDAVEQGALATDGESPQIQAEMLREAARQLGIKSPIVAGHSFGGIVAMAWAVQGLDGEDDVNAAAVVSLAGVMMPWPGDLGRYYTINGSLFGGAVTIPLISALATDSQIDQAITGIFNPQPVPEGYANYVGGPLSVRPVTFRANVRQVNTLRPHVVELKKRYPDLKLPIEVVHGDLDETVPISVHPYEAQKIITSLNLAELAGVGHMPHHAEPEATIAAIDRAASRAGLR</sequence>
<proteinExistence type="predicted"/>
<keyword evidence="4" id="KW-1185">Reference proteome</keyword>
<dbReference type="AlphaFoldDB" id="A0A1I0P9N1"/>
<protein>
    <submittedName>
        <fullName evidence="3">Pimeloyl-ACP methyl ester carboxylesterase</fullName>
    </submittedName>
</protein>
<dbReference type="InterPro" id="IPR029058">
    <property type="entry name" value="AB_hydrolase_fold"/>
</dbReference>
<feature type="domain" description="AB hydrolase-1" evidence="2">
    <location>
        <begin position="62"/>
        <end position="321"/>
    </location>
</feature>
<reference evidence="3 4" key="1">
    <citation type="submission" date="2016-10" db="EMBL/GenBank/DDBJ databases">
        <authorList>
            <person name="de Groot N.N."/>
        </authorList>
    </citation>
    <scope>NUCLEOTIDE SEQUENCE [LARGE SCALE GENOMIC DNA]</scope>
    <source>
        <strain evidence="3 4">DSM 17925</strain>
    </source>
</reference>